<keyword evidence="3" id="KW-1185">Reference proteome</keyword>
<dbReference type="EMBL" id="JAROKS010000001">
    <property type="protein sequence ID" value="KAK1806554.1"/>
    <property type="molecule type" value="Genomic_DNA"/>
</dbReference>
<gene>
    <name evidence="2" type="ORF">P4O66_005065</name>
</gene>
<protein>
    <submittedName>
        <fullName evidence="2">Uncharacterized protein</fullName>
    </submittedName>
</protein>
<name>A0AAD9E6U3_9TELE</name>
<dbReference type="AlphaFoldDB" id="A0AAD9E6U3"/>
<comment type="caution">
    <text evidence="2">The sequence shown here is derived from an EMBL/GenBank/DDBJ whole genome shotgun (WGS) entry which is preliminary data.</text>
</comment>
<dbReference type="Proteomes" id="UP001239994">
    <property type="component" value="Unassembled WGS sequence"/>
</dbReference>
<feature type="non-terminal residue" evidence="2">
    <location>
        <position position="200"/>
    </location>
</feature>
<feature type="non-terminal residue" evidence="2">
    <location>
        <position position="1"/>
    </location>
</feature>
<evidence type="ECO:0000313" key="3">
    <source>
        <dbReference type="Proteomes" id="UP001239994"/>
    </source>
</evidence>
<feature type="chain" id="PRO_5042127340" evidence="1">
    <location>
        <begin position="20"/>
        <end position="200"/>
    </location>
</feature>
<reference evidence="2" key="1">
    <citation type="submission" date="2023-03" db="EMBL/GenBank/DDBJ databases">
        <title>Electrophorus voltai genome.</title>
        <authorList>
            <person name="Bian C."/>
        </authorList>
    </citation>
    <scope>NUCLEOTIDE SEQUENCE</scope>
    <source>
        <strain evidence="2">CB-2022</strain>
        <tissue evidence="2">Muscle</tissue>
    </source>
</reference>
<evidence type="ECO:0000256" key="1">
    <source>
        <dbReference type="SAM" id="SignalP"/>
    </source>
</evidence>
<accession>A0AAD9E6U3</accession>
<sequence length="200" mass="21932">LISITSLLFAMIRVSVWRGFGFQELALPEQRQTLAELEVRSWPVRKRGRLQTGPWRERDGRAKFRCCVRGARVRGARVRVSFDEGLKHESPATAVAVMDVARESGVEADKLEGKTRKVQADAGIHHSAIKRTVTGFWGVGDGGIGIVMPARLPEADLERGAAPPNLWVLSGRSRDIAVVQGVSVMSAGKQRESVSQSKHV</sequence>
<evidence type="ECO:0000313" key="2">
    <source>
        <dbReference type="EMBL" id="KAK1806554.1"/>
    </source>
</evidence>
<organism evidence="2 3">
    <name type="scientific">Electrophorus voltai</name>
    <dbReference type="NCBI Taxonomy" id="2609070"/>
    <lineage>
        <taxon>Eukaryota</taxon>
        <taxon>Metazoa</taxon>
        <taxon>Chordata</taxon>
        <taxon>Craniata</taxon>
        <taxon>Vertebrata</taxon>
        <taxon>Euteleostomi</taxon>
        <taxon>Actinopterygii</taxon>
        <taxon>Neopterygii</taxon>
        <taxon>Teleostei</taxon>
        <taxon>Ostariophysi</taxon>
        <taxon>Gymnotiformes</taxon>
        <taxon>Gymnotoidei</taxon>
        <taxon>Gymnotidae</taxon>
        <taxon>Electrophorus</taxon>
    </lineage>
</organism>
<keyword evidence="1" id="KW-0732">Signal</keyword>
<proteinExistence type="predicted"/>
<feature type="signal peptide" evidence="1">
    <location>
        <begin position="1"/>
        <end position="19"/>
    </location>
</feature>